<evidence type="ECO:0000256" key="2">
    <source>
        <dbReference type="ARBA" id="ARBA00001911"/>
    </source>
</evidence>
<organism evidence="10 11">
    <name type="scientific">Aciditerrimonas ferrireducens</name>
    <dbReference type="NCBI Taxonomy" id="667306"/>
    <lineage>
        <taxon>Bacteria</taxon>
        <taxon>Bacillati</taxon>
        <taxon>Actinomycetota</taxon>
        <taxon>Acidimicrobiia</taxon>
        <taxon>Acidimicrobiales</taxon>
        <taxon>Acidimicrobiaceae</taxon>
        <taxon>Aciditerrimonas</taxon>
    </lineage>
</organism>
<sequence length="342" mass="37713">MHLLVTGGCGFIGSNFVRYWVEEHPEDQVVVLDALTYAGNRENLAGLEERVPVVVADVCDAEAVGEAVRRYQVDTVVHFAAESHNSLAVLDPGRFFRTNVLGTQTLLEVARRAEIARFHHISTCEVYGDLGLDEDRAFTEEDPYRPRTPYNASKAGADHAVRAYVETYGLPATITNCANNYGPYQFPEKVIPLFATRALRDEPLPLYASTANRREWLHVRDHCRAIEAVLAKGRLGETYHVGSGVEASIEEIADAVLGALGKPATLKTVVPDRPGHDRRYLLDTTKIRRELGWAPSIGFAEGLAETVRWYAEHVEWWEPLVARAPVVETAWAPAGSSAAGPA</sequence>
<reference evidence="10 11" key="1">
    <citation type="submission" date="2024-09" db="EMBL/GenBank/DDBJ databases">
        <authorList>
            <person name="Sun Q."/>
            <person name="Mori K."/>
        </authorList>
    </citation>
    <scope>NUCLEOTIDE SEQUENCE [LARGE SCALE GENOMIC DNA]</scope>
    <source>
        <strain evidence="10 11">JCM 15389</strain>
    </source>
</reference>
<feature type="domain" description="NAD(P)-binding" evidence="9">
    <location>
        <begin position="4"/>
        <end position="306"/>
    </location>
</feature>
<comment type="caution">
    <text evidence="10">The sequence shown here is derived from an EMBL/GenBank/DDBJ whole genome shotgun (WGS) entry which is preliminary data.</text>
</comment>
<evidence type="ECO:0000256" key="7">
    <source>
        <dbReference type="ARBA" id="ARBA00023239"/>
    </source>
</evidence>
<gene>
    <name evidence="10" type="primary">rfbB</name>
    <name evidence="10" type="ORF">ACFFRE_07495</name>
</gene>
<dbReference type="RefSeq" id="WP_377789353.1">
    <property type="nucleotide sequence ID" value="NZ_JBHLYQ010000062.1"/>
</dbReference>
<comment type="cofactor">
    <cofactor evidence="2 8">
        <name>NAD(+)</name>
        <dbReference type="ChEBI" id="CHEBI:57540"/>
    </cofactor>
</comment>
<evidence type="ECO:0000313" key="10">
    <source>
        <dbReference type="EMBL" id="MFC0081991.1"/>
    </source>
</evidence>
<dbReference type="Proteomes" id="UP001589788">
    <property type="component" value="Unassembled WGS sequence"/>
</dbReference>
<keyword evidence="6" id="KW-0520">NAD</keyword>
<evidence type="ECO:0000256" key="8">
    <source>
        <dbReference type="RuleBase" id="RU004473"/>
    </source>
</evidence>
<accession>A0ABV6C2S5</accession>
<dbReference type="Gene3D" id="3.40.50.720">
    <property type="entry name" value="NAD(P)-binding Rossmann-like Domain"/>
    <property type="match status" value="1"/>
</dbReference>
<comment type="catalytic activity">
    <reaction evidence="1 8">
        <text>dTDP-alpha-D-glucose = dTDP-4-dehydro-6-deoxy-alpha-D-glucose + H2O</text>
        <dbReference type="Rhea" id="RHEA:17221"/>
        <dbReference type="ChEBI" id="CHEBI:15377"/>
        <dbReference type="ChEBI" id="CHEBI:57477"/>
        <dbReference type="ChEBI" id="CHEBI:57649"/>
        <dbReference type="EC" id="4.2.1.46"/>
    </reaction>
</comment>
<name>A0ABV6C2S5_9ACTN</name>
<dbReference type="EMBL" id="JBHLYQ010000062">
    <property type="protein sequence ID" value="MFC0081991.1"/>
    <property type="molecule type" value="Genomic_DNA"/>
</dbReference>
<dbReference type="NCBIfam" id="TIGR01181">
    <property type="entry name" value="dTDP_gluc_dehyt"/>
    <property type="match status" value="1"/>
</dbReference>
<evidence type="ECO:0000256" key="6">
    <source>
        <dbReference type="ARBA" id="ARBA00023027"/>
    </source>
</evidence>
<keyword evidence="11" id="KW-1185">Reference proteome</keyword>
<proteinExistence type="inferred from homology"/>
<evidence type="ECO:0000313" key="11">
    <source>
        <dbReference type="Proteomes" id="UP001589788"/>
    </source>
</evidence>
<evidence type="ECO:0000259" key="9">
    <source>
        <dbReference type="Pfam" id="PF16363"/>
    </source>
</evidence>
<dbReference type="InterPro" id="IPR016040">
    <property type="entry name" value="NAD(P)-bd_dom"/>
</dbReference>
<dbReference type="Gene3D" id="3.90.25.10">
    <property type="entry name" value="UDP-galactose 4-epimerase, domain 1"/>
    <property type="match status" value="1"/>
</dbReference>
<dbReference type="InterPro" id="IPR036291">
    <property type="entry name" value="NAD(P)-bd_dom_sf"/>
</dbReference>
<protein>
    <recommendedName>
        <fullName evidence="5 8">dTDP-glucose 4,6-dehydratase</fullName>
        <ecNumber evidence="4 8">4.2.1.46</ecNumber>
    </recommendedName>
</protein>
<dbReference type="CDD" id="cd05246">
    <property type="entry name" value="dTDP_GD_SDR_e"/>
    <property type="match status" value="1"/>
</dbReference>
<evidence type="ECO:0000256" key="1">
    <source>
        <dbReference type="ARBA" id="ARBA00001539"/>
    </source>
</evidence>
<dbReference type="PANTHER" id="PTHR43000">
    <property type="entry name" value="DTDP-D-GLUCOSE 4,6-DEHYDRATASE-RELATED"/>
    <property type="match status" value="1"/>
</dbReference>
<dbReference type="SUPFAM" id="SSF51735">
    <property type="entry name" value="NAD(P)-binding Rossmann-fold domains"/>
    <property type="match status" value="1"/>
</dbReference>
<keyword evidence="7 8" id="KW-0456">Lyase</keyword>
<evidence type="ECO:0000256" key="5">
    <source>
        <dbReference type="ARBA" id="ARBA00016977"/>
    </source>
</evidence>
<dbReference type="EC" id="4.2.1.46" evidence="4 8"/>
<dbReference type="Pfam" id="PF16363">
    <property type="entry name" value="GDP_Man_Dehyd"/>
    <property type="match status" value="1"/>
</dbReference>
<dbReference type="GO" id="GO:0008460">
    <property type="term" value="F:dTDP-glucose 4,6-dehydratase activity"/>
    <property type="evidence" value="ECO:0007669"/>
    <property type="project" value="UniProtKB-EC"/>
</dbReference>
<comment type="similarity">
    <text evidence="3 8">Belongs to the NAD(P)-dependent epimerase/dehydratase family. dTDP-glucose dehydratase subfamily.</text>
</comment>
<evidence type="ECO:0000256" key="3">
    <source>
        <dbReference type="ARBA" id="ARBA00008178"/>
    </source>
</evidence>
<evidence type="ECO:0000256" key="4">
    <source>
        <dbReference type="ARBA" id="ARBA00011990"/>
    </source>
</evidence>
<dbReference type="InterPro" id="IPR005888">
    <property type="entry name" value="dTDP_Gluc_deHydtase"/>
</dbReference>